<keyword evidence="1" id="KW-0067">ATP-binding</keyword>
<keyword evidence="2" id="KW-1185">Reference proteome</keyword>
<keyword evidence="1" id="KW-0347">Helicase</keyword>
<organism evidence="1 2">
    <name type="scientific">Brasilonema octagenarum UFV-OR1</name>
    <dbReference type="NCBI Taxonomy" id="417115"/>
    <lineage>
        <taxon>Bacteria</taxon>
        <taxon>Bacillati</taxon>
        <taxon>Cyanobacteriota</taxon>
        <taxon>Cyanophyceae</taxon>
        <taxon>Nostocales</taxon>
        <taxon>Scytonemataceae</taxon>
        <taxon>Brasilonema</taxon>
        <taxon>Octagenarum group</taxon>
    </lineage>
</organism>
<proteinExistence type="predicted"/>
<reference evidence="1 2" key="1">
    <citation type="submission" date="2018-06" db="EMBL/GenBank/DDBJ databases">
        <title>Comparative genomics of Brasilonema spp. strains.</title>
        <authorList>
            <person name="Alvarenga D.O."/>
            <person name="Fiore M.F."/>
            <person name="Varani A.M."/>
        </authorList>
    </citation>
    <scope>NUCLEOTIDE SEQUENCE [LARGE SCALE GENOMIC DNA]</scope>
    <source>
        <strain evidence="1 2">UFV-OR1</strain>
    </source>
</reference>
<name>A0ABX1MFX3_9CYAN</name>
<keyword evidence="1" id="KW-0547">Nucleotide-binding</keyword>
<dbReference type="EMBL" id="QMEC01000348">
    <property type="protein sequence ID" value="NMF67505.1"/>
    <property type="molecule type" value="Genomic_DNA"/>
</dbReference>
<keyword evidence="1" id="KW-0378">Hydrolase</keyword>
<dbReference type="Proteomes" id="UP000762253">
    <property type="component" value="Unassembled WGS sequence"/>
</dbReference>
<evidence type="ECO:0000313" key="1">
    <source>
        <dbReference type="EMBL" id="NMF67505.1"/>
    </source>
</evidence>
<gene>
    <name evidence="1" type="ORF">DP115_34200</name>
</gene>
<accession>A0ABX1MFX3</accession>
<dbReference type="GO" id="GO:0004386">
    <property type="term" value="F:helicase activity"/>
    <property type="evidence" value="ECO:0007669"/>
    <property type="project" value="UniProtKB-KW"/>
</dbReference>
<sequence>MNKASKVEAILNAWLKFIALEDYSQAKISPDAVKQQGVNLKGNRVIIGQDTFAELQKEVNKGQSSQETVWALSFPQIRTQEEEKSYFRPLFSLDITSILQGGYQIEGWNIDELQLTEAGENLAKFLNLDDEDREQLKIQNGLRHLLNNILELDFEETYENWIKSVSIPRSSEIKEIQPQPYLFKFQASQFSWNLRSDLKDIRKNYKDNQRYWLRQKHPAYEYLFG</sequence>
<evidence type="ECO:0000313" key="2">
    <source>
        <dbReference type="Proteomes" id="UP000762253"/>
    </source>
</evidence>
<protein>
    <submittedName>
        <fullName evidence="1">DNA/RNA helicase</fullName>
    </submittedName>
</protein>
<feature type="non-terminal residue" evidence="1">
    <location>
        <position position="225"/>
    </location>
</feature>
<comment type="caution">
    <text evidence="1">The sequence shown here is derived from an EMBL/GenBank/DDBJ whole genome shotgun (WGS) entry which is preliminary data.</text>
</comment>